<accession>A0A9N9L9E3</accession>
<comment type="caution">
    <text evidence="1">The sequence shown here is derived from an EMBL/GenBank/DDBJ whole genome shotgun (WGS) entry which is preliminary data.</text>
</comment>
<protein>
    <submittedName>
        <fullName evidence="1">Uncharacterized protein</fullName>
    </submittedName>
</protein>
<dbReference type="EMBL" id="CAJVRM010000003">
    <property type="protein sequence ID" value="CAG8970955.1"/>
    <property type="molecule type" value="Genomic_DNA"/>
</dbReference>
<proteinExistence type="predicted"/>
<dbReference type="OrthoDB" id="3540210at2759"/>
<dbReference type="AlphaFoldDB" id="A0A9N9L9E3"/>
<evidence type="ECO:0000313" key="1">
    <source>
        <dbReference type="EMBL" id="CAG8970955.1"/>
    </source>
</evidence>
<sequence>MTPSCLESPIDGAENFLGTDEIFQVCQDHIGRECNDYFLKFHLQRSRLKKCIFPGNICYNGTDAFEISQSDITAHTVGINSKSRVSMSRRLTCSPVHLDSFLLVNTGLKPHVNISVLDMDAAGYLLRNEKEQMRLNMLLNTMNGPNSLSHEPSGKLNDQVSAPYDVFVLPHIDAKDIGTHTVWGNITWDHIHPDLRVEAGMPFLMVYRAGRSVHAVQIDDPLFAAHEADCRTARLDDITKKPGYCPNHEATALGCIEQFQYCVPESGFCTSWGFR</sequence>
<organism evidence="1 2">
    <name type="scientific">Hymenoscyphus albidus</name>
    <dbReference type="NCBI Taxonomy" id="595503"/>
    <lineage>
        <taxon>Eukaryota</taxon>
        <taxon>Fungi</taxon>
        <taxon>Dikarya</taxon>
        <taxon>Ascomycota</taxon>
        <taxon>Pezizomycotina</taxon>
        <taxon>Leotiomycetes</taxon>
        <taxon>Helotiales</taxon>
        <taxon>Helotiaceae</taxon>
        <taxon>Hymenoscyphus</taxon>
    </lineage>
</organism>
<reference evidence="1" key="1">
    <citation type="submission" date="2021-07" db="EMBL/GenBank/DDBJ databases">
        <authorList>
            <person name="Durling M."/>
        </authorList>
    </citation>
    <scope>NUCLEOTIDE SEQUENCE</scope>
</reference>
<dbReference type="Proteomes" id="UP000701801">
    <property type="component" value="Unassembled WGS sequence"/>
</dbReference>
<name>A0A9N9L9E3_9HELO</name>
<evidence type="ECO:0000313" key="2">
    <source>
        <dbReference type="Proteomes" id="UP000701801"/>
    </source>
</evidence>
<keyword evidence="2" id="KW-1185">Reference proteome</keyword>
<gene>
    <name evidence="1" type="ORF">HYALB_00000936</name>
</gene>